<keyword evidence="7 26" id="KW-0812">Transmembrane</keyword>
<evidence type="ECO:0000256" key="15">
    <source>
        <dbReference type="ARBA" id="ARBA00023136"/>
    </source>
</evidence>
<evidence type="ECO:0000256" key="14">
    <source>
        <dbReference type="ARBA" id="ARBA00023040"/>
    </source>
</evidence>
<evidence type="ECO:0000256" key="13">
    <source>
        <dbReference type="ARBA" id="ARBA00022989"/>
    </source>
</evidence>
<feature type="domain" description="Protein kinase" evidence="27">
    <location>
        <begin position="966"/>
        <end position="1238"/>
    </location>
</feature>
<dbReference type="GO" id="GO:0043235">
    <property type="term" value="C:receptor complex"/>
    <property type="evidence" value="ECO:0007669"/>
    <property type="project" value="TreeGrafter"/>
</dbReference>
<evidence type="ECO:0000256" key="25">
    <source>
        <dbReference type="PROSITE-ProRule" id="PRU10141"/>
    </source>
</evidence>
<evidence type="ECO:0000256" key="9">
    <source>
        <dbReference type="ARBA" id="ARBA00022737"/>
    </source>
</evidence>
<evidence type="ECO:0000256" key="2">
    <source>
        <dbReference type="ARBA" id="ARBA00004651"/>
    </source>
</evidence>
<evidence type="ECO:0000256" key="11">
    <source>
        <dbReference type="ARBA" id="ARBA00022777"/>
    </source>
</evidence>
<evidence type="ECO:0000256" key="10">
    <source>
        <dbReference type="ARBA" id="ARBA00022741"/>
    </source>
</evidence>
<evidence type="ECO:0000256" key="7">
    <source>
        <dbReference type="ARBA" id="ARBA00022692"/>
    </source>
</evidence>
<evidence type="ECO:0000256" key="17">
    <source>
        <dbReference type="ARBA" id="ARBA00023157"/>
    </source>
</evidence>
<keyword evidence="29" id="KW-1185">Reference proteome</keyword>
<keyword evidence="10 25" id="KW-0547">Nucleotide-binding</keyword>
<keyword evidence="16" id="KW-0829">Tyrosine-protein kinase</keyword>
<dbReference type="PROSITE" id="PS50011">
    <property type="entry name" value="PROTEIN_KINASE_DOM"/>
    <property type="match status" value="1"/>
</dbReference>
<evidence type="ECO:0000259" key="27">
    <source>
        <dbReference type="PROSITE" id="PS50011"/>
    </source>
</evidence>
<dbReference type="PROSITE" id="PS00107">
    <property type="entry name" value="PROTEIN_KINASE_ATP"/>
    <property type="match status" value="1"/>
</dbReference>
<dbReference type="OrthoDB" id="4062651at2759"/>
<keyword evidence="18 28" id="KW-0675">Receptor</keyword>
<keyword evidence="21" id="KW-0393">Immunoglobulin domain</keyword>
<dbReference type="FunFam" id="3.40.50.2300:FF:000063">
    <property type="entry name" value="Gamma-aminobutyric acid type B receptor subunit"/>
    <property type="match status" value="1"/>
</dbReference>
<gene>
    <name evidence="28" type="ORF">APICC_09753</name>
</gene>
<evidence type="ECO:0000256" key="20">
    <source>
        <dbReference type="ARBA" id="ARBA00023224"/>
    </source>
</evidence>
<dbReference type="PROSITE" id="PS00109">
    <property type="entry name" value="PROTEIN_KINASE_TYR"/>
    <property type="match status" value="1"/>
</dbReference>
<comment type="function">
    <text evidence="23">Receptor for basic fibroblast growth factor.</text>
</comment>
<dbReference type="GO" id="GO:0004714">
    <property type="term" value="F:transmembrane receptor protein tyrosine kinase activity"/>
    <property type="evidence" value="ECO:0007669"/>
    <property type="project" value="UniProtKB-EC"/>
</dbReference>
<keyword evidence="9" id="KW-0677">Repeat</keyword>
<dbReference type="Pfam" id="PF07714">
    <property type="entry name" value="PK_Tyr_Ser-Thr"/>
    <property type="match status" value="1"/>
</dbReference>
<evidence type="ECO:0000256" key="18">
    <source>
        <dbReference type="ARBA" id="ARBA00023170"/>
    </source>
</evidence>
<dbReference type="PRINTS" id="PR00109">
    <property type="entry name" value="TYRKINASE"/>
</dbReference>
<keyword evidence="15 26" id="KW-0472">Membrane</keyword>
<reference evidence="28 29" key="1">
    <citation type="submission" date="2014-07" db="EMBL/GenBank/DDBJ databases">
        <title>Genomic and transcriptomic analysis on Apis cerana provide comprehensive insights into honey bee biology.</title>
        <authorList>
            <person name="Diao Q."/>
            <person name="Sun L."/>
            <person name="Zheng H."/>
            <person name="Zheng H."/>
            <person name="Xu S."/>
            <person name="Wang S."/>
            <person name="Zeng Z."/>
            <person name="Hu F."/>
            <person name="Su S."/>
            <person name="Wu J."/>
        </authorList>
    </citation>
    <scope>NUCLEOTIDE SEQUENCE [LARGE SCALE GENOMIC DNA]</scope>
    <source>
        <tissue evidence="28">Pupae without intestine</tissue>
    </source>
</reference>
<comment type="catalytic activity">
    <reaction evidence="22">
        <text>L-tyrosyl-[protein] + ATP = O-phospho-L-tyrosyl-[protein] + ADP + H(+)</text>
        <dbReference type="Rhea" id="RHEA:10596"/>
        <dbReference type="Rhea" id="RHEA-COMP:10136"/>
        <dbReference type="Rhea" id="RHEA-COMP:20101"/>
        <dbReference type="ChEBI" id="CHEBI:15378"/>
        <dbReference type="ChEBI" id="CHEBI:30616"/>
        <dbReference type="ChEBI" id="CHEBI:46858"/>
        <dbReference type="ChEBI" id="CHEBI:61978"/>
        <dbReference type="ChEBI" id="CHEBI:456216"/>
        <dbReference type="EC" id="2.7.10.1"/>
    </reaction>
</comment>
<evidence type="ECO:0000256" key="8">
    <source>
        <dbReference type="ARBA" id="ARBA00022729"/>
    </source>
</evidence>
<organism evidence="28 29">
    <name type="scientific">Apis cerana cerana</name>
    <name type="common">Oriental honeybee</name>
    <dbReference type="NCBI Taxonomy" id="94128"/>
    <lineage>
        <taxon>Eukaryota</taxon>
        <taxon>Metazoa</taxon>
        <taxon>Ecdysozoa</taxon>
        <taxon>Arthropoda</taxon>
        <taxon>Hexapoda</taxon>
        <taxon>Insecta</taxon>
        <taxon>Pterygota</taxon>
        <taxon>Neoptera</taxon>
        <taxon>Endopterygota</taxon>
        <taxon>Hymenoptera</taxon>
        <taxon>Apocrita</taxon>
        <taxon>Aculeata</taxon>
        <taxon>Apoidea</taxon>
        <taxon>Anthophila</taxon>
        <taxon>Apidae</taxon>
        <taxon>Apis</taxon>
    </lineage>
</organism>
<accession>A0A2A3EAS5</accession>
<dbReference type="InterPro" id="IPR020635">
    <property type="entry name" value="Tyr_kinase_cat_dom"/>
</dbReference>
<dbReference type="Gene3D" id="1.10.510.10">
    <property type="entry name" value="Transferase(Phosphotransferase) domain 1"/>
    <property type="match status" value="1"/>
</dbReference>
<dbReference type="SUPFAM" id="SSF56112">
    <property type="entry name" value="Protein kinase-like (PK-like)"/>
    <property type="match status" value="1"/>
</dbReference>
<keyword evidence="12 25" id="KW-0067">ATP-binding</keyword>
<dbReference type="InterPro" id="IPR008266">
    <property type="entry name" value="Tyr_kinase_AS"/>
</dbReference>
<dbReference type="SMART" id="SM00219">
    <property type="entry name" value="TyrKc"/>
    <property type="match status" value="1"/>
</dbReference>
<dbReference type="EMBL" id="KZ288317">
    <property type="protein sequence ID" value="PBC28309.1"/>
    <property type="molecule type" value="Genomic_DNA"/>
</dbReference>
<keyword evidence="14" id="KW-0297">G-protein coupled receptor</keyword>
<evidence type="ECO:0000256" key="4">
    <source>
        <dbReference type="ARBA" id="ARBA00022475"/>
    </source>
</evidence>
<keyword evidence="17" id="KW-1015">Disulfide bond</keyword>
<dbReference type="STRING" id="94128.A0A2A3EAS5"/>
<sequence length="1447" mass="166283">MIIWICESTTNEAKKIKWILYDAFSDTTDPMVRREVHLFSLQIMHRDNKFTAKTFDMNSVLLGQEEKIRMLRFGSILGVLVFLTIAKIVISNRCLTMLEDVNPKRVIHLDGQPLNINFEVSRRVTQRLATIIMKIFLTEVLGYSQVSIYEVEDEFRAEETFTRLSDDITFDNNEKNLPMVNMEVWIPPQLDTMPLLNSHEVKECGSIAPPGHFGWFVPIALSRRSDSWIIFTELEKASRFEMDESTLENIRNFTIDPKNRTYYCQESYCQRGMYIPEWCQGKPCALLLTSYINATSFVKDHIDQMKLYVKVIWFGSNLKHVIKLAEELLFDRNSSTSTDRSLVFLHWTPSTVIPNEREFVSIDFPRCSATSSEIGCKYESNRLTKLVWAKLEYAAKLAYEAINYAKFTREMYEDLINRRNHDLSRNEEEIACDWLRDNLNYTLDLWMPNIADKNILYVGGIFPMSETFYSGKAILIASMMAKEAINVNNTILRGYNFTLLVNDGQCKSDMVMRSFIDYIVHNQYEKLVGVLGPACSETVEPLVGVSKHYKTVVISYSAEGSSFNDRTKYPYFFRTIGENKQYKHVYLQLLKKLGWKRVASLTEDGQKYTEYISYMQDLFRDNGIVFVANAKFPREREPIVMTKYLQDFKQKKAKIIIADVYDQAARQVMCNAYKLEMTAAQGYVWFLPLWLRPEWYDTDRYNQKGEQVPCTTAEMSKAINGYLGLSHAYFAPDNDIMQEGITVRQWRDRYELYCEKKKQPPSNYAGYAYDAMWTYAYAMDRLLRENQSYVFDLHSNHTINRLTDIIGETDFYGVSGRIKFFGGPSRYSVINIVQHINNETRLVGNFYPNVSEKQHEVVGGKLDLNVSSLVWLSKTMPDDGSEPPPRCVIGGFADFMNVSCEVAFVIVNIFGFSLLGTFLIIGFIIIKRRYERKVREQREYLKSMGISYACDDSSDLDKWEIPRHRVVINRKLGEGAFGTVYGGEAFFPEKGWLAVAVKTLKIGSSTEEKLDFLSEVEVMKQFDHKNIIKLLGVCIKSEPVLTVMEFMLYGDLKTYLLARRHLVNNSYEDSDEISNKKLTAMALDVARALSYLAQSKYVHRDIASRNCLVNAQRIVKLGDFGMTRLMYENDYYKFNRRGMLPVRWMAPESLGLGIFTPASDVWSYGVLLYEIITFGSFPFQGMSNSEVLNHVKSGNSLMVPKGVKIQLENLMYSCWRLDHVKRPTAPEIVEFLATNPRILSPCLDVPLASVQIEHTGQLDIELPENLRKFSLSWPPQNSTTRSTSTSSPFGIPYPPLLDINDHDDKPIENSIMGNGITDIESSRPLLLNANESLSGLPMILQSFKQKEESPHKYVNIQPGISNNCDYSSDQNGGSSIQMEERRAILPESTPKAYLENMQKSLTERPAFNHLIVDLILLIGLTCFRLKTDVFTSVVSSLYVCEISEMIP</sequence>
<dbReference type="FunFam" id="1.10.510.10:FF:001227">
    <property type="entry name" value="Tyrosine-protein kinase receptor"/>
    <property type="match status" value="1"/>
</dbReference>
<evidence type="ECO:0000256" key="6">
    <source>
        <dbReference type="ARBA" id="ARBA00022679"/>
    </source>
</evidence>
<dbReference type="CDD" id="cd00192">
    <property type="entry name" value="PTKc"/>
    <property type="match status" value="1"/>
</dbReference>
<dbReference type="GO" id="GO:0004930">
    <property type="term" value="F:G protein-coupled receptor activity"/>
    <property type="evidence" value="ECO:0007669"/>
    <property type="project" value="UniProtKB-KW"/>
</dbReference>
<evidence type="ECO:0000313" key="28">
    <source>
        <dbReference type="EMBL" id="PBC28309.1"/>
    </source>
</evidence>
<dbReference type="PANTHER" id="PTHR24416:SF489">
    <property type="entry name" value="PROTEIN KINASE DOMAIN-CONTAINING PROTEIN"/>
    <property type="match status" value="1"/>
</dbReference>
<keyword evidence="11" id="KW-0418">Kinase</keyword>
<evidence type="ECO:0000256" key="19">
    <source>
        <dbReference type="ARBA" id="ARBA00023180"/>
    </source>
</evidence>
<dbReference type="InterPro" id="IPR050122">
    <property type="entry name" value="RTK"/>
</dbReference>
<dbReference type="Gene3D" id="3.40.50.2300">
    <property type="match status" value="2"/>
</dbReference>
<dbReference type="EC" id="2.7.10.1" evidence="3"/>
<feature type="transmembrane region" description="Helical" evidence="26">
    <location>
        <begin position="71"/>
        <end position="90"/>
    </location>
</feature>
<keyword evidence="4" id="KW-1003">Cell membrane</keyword>
<dbReference type="CDD" id="cd06366">
    <property type="entry name" value="PBP1_GABAb_receptor"/>
    <property type="match status" value="1"/>
</dbReference>
<dbReference type="InterPro" id="IPR017441">
    <property type="entry name" value="Protein_kinase_ATP_BS"/>
</dbReference>
<keyword evidence="6" id="KW-0808">Transferase</keyword>
<dbReference type="GO" id="GO:0005524">
    <property type="term" value="F:ATP binding"/>
    <property type="evidence" value="ECO:0007669"/>
    <property type="project" value="UniProtKB-UniRule"/>
</dbReference>
<keyword evidence="13 26" id="KW-1133">Transmembrane helix</keyword>
<evidence type="ECO:0000256" key="26">
    <source>
        <dbReference type="SAM" id="Phobius"/>
    </source>
</evidence>
<proteinExistence type="predicted"/>
<dbReference type="GO" id="GO:0007169">
    <property type="term" value="P:cell surface receptor protein tyrosine kinase signaling pathway"/>
    <property type="evidence" value="ECO:0007669"/>
    <property type="project" value="TreeGrafter"/>
</dbReference>
<evidence type="ECO:0000256" key="12">
    <source>
        <dbReference type="ARBA" id="ARBA00022840"/>
    </source>
</evidence>
<evidence type="ECO:0000256" key="3">
    <source>
        <dbReference type="ARBA" id="ARBA00011902"/>
    </source>
</evidence>
<dbReference type="FunFam" id="3.30.200.20:FF:000593">
    <property type="entry name" value="Predicted protein"/>
    <property type="match status" value="1"/>
</dbReference>
<dbReference type="Proteomes" id="UP000242457">
    <property type="component" value="Unassembled WGS sequence"/>
</dbReference>
<keyword evidence="20" id="KW-0807">Transducer</keyword>
<dbReference type="InterPro" id="IPR000719">
    <property type="entry name" value="Prot_kinase_dom"/>
</dbReference>
<evidence type="ECO:0000256" key="21">
    <source>
        <dbReference type="ARBA" id="ARBA00023319"/>
    </source>
</evidence>
<dbReference type="InterPro" id="IPR028082">
    <property type="entry name" value="Peripla_BP_I"/>
</dbReference>
<keyword evidence="19" id="KW-0325">Glycoprotein</keyword>
<feature type="binding site" evidence="25">
    <location>
        <position position="998"/>
    </location>
    <ligand>
        <name>ATP</name>
        <dbReference type="ChEBI" id="CHEBI:30616"/>
    </ligand>
</feature>
<dbReference type="SUPFAM" id="SSF53822">
    <property type="entry name" value="Periplasmic binding protein-like I"/>
    <property type="match status" value="1"/>
</dbReference>
<name>A0A2A3EAS5_APICC</name>
<dbReference type="Pfam" id="PF01094">
    <property type="entry name" value="ANF_receptor"/>
    <property type="match status" value="1"/>
</dbReference>
<dbReference type="Gene3D" id="3.30.200.20">
    <property type="entry name" value="Phosphorylase Kinase, domain 1"/>
    <property type="match status" value="1"/>
</dbReference>
<evidence type="ECO:0000313" key="29">
    <source>
        <dbReference type="Proteomes" id="UP000242457"/>
    </source>
</evidence>
<evidence type="ECO:0000256" key="22">
    <source>
        <dbReference type="ARBA" id="ARBA00051243"/>
    </source>
</evidence>
<feature type="transmembrane region" description="Helical" evidence="26">
    <location>
        <begin position="902"/>
        <end position="926"/>
    </location>
</feature>
<protein>
    <recommendedName>
        <fullName evidence="24">Gamma-aminobutyric acid type B receptor subunit 2</fullName>
        <ecNumber evidence="3">2.7.10.1</ecNumber>
    </recommendedName>
</protein>
<dbReference type="GO" id="GO:0005886">
    <property type="term" value="C:plasma membrane"/>
    <property type="evidence" value="ECO:0007669"/>
    <property type="project" value="UniProtKB-SubCell"/>
</dbReference>
<comment type="subcellular location">
    <subcellularLocation>
        <location evidence="2">Cell membrane</location>
        <topology evidence="2">Multi-pass membrane protein</topology>
    </subcellularLocation>
    <subcellularLocation>
        <location evidence="1">Membrane</location>
        <topology evidence="1">Single-pass membrane protein</topology>
    </subcellularLocation>
</comment>
<dbReference type="InterPro" id="IPR001828">
    <property type="entry name" value="ANF_lig-bd_rcpt"/>
</dbReference>
<keyword evidence="5" id="KW-0597">Phosphoprotein</keyword>
<dbReference type="InterPro" id="IPR011009">
    <property type="entry name" value="Kinase-like_dom_sf"/>
</dbReference>
<evidence type="ECO:0000256" key="1">
    <source>
        <dbReference type="ARBA" id="ARBA00004167"/>
    </source>
</evidence>
<evidence type="ECO:0000256" key="23">
    <source>
        <dbReference type="ARBA" id="ARBA00056965"/>
    </source>
</evidence>
<evidence type="ECO:0000256" key="16">
    <source>
        <dbReference type="ARBA" id="ARBA00023137"/>
    </source>
</evidence>
<evidence type="ECO:0000256" key="5">
    <source>
        <dbReference type="ARBA" id="ARBA00022553"/>
    </source>
</evidence>
<evidence type="ECO:0000256" key="24">
    <source>
        <dbReference type="ARBA" id="ARBA00073785"/>
    </source>
</evidence>
<keyword evidence="8" id="KW-0732">Signal</keyword>
<dbReference type="InterPro" id="IPR001245">
    <property type="entry name" value="Ser-Thr/Tyr_kinase_cat_dom"/>
</dbReference>
<dbReference type="PANTHER" id="PTHR24416">
    <property type="entry name" value="TYROSINE-PROTEIN KINASE RECEPTOR"/>
    <property type="match status" value="1"/>
</dbReference>